<reference evidence="5 6" key="1">
    <citation type="submission" date="2017-07" db="EMBL/GenBank/DDBJ databases">
        <title>Fictibacillus sp. nov. GDSW-R2A3 Genome sequencing and assembly.</title>
        <authorList>
            <person name="Mayilraj S."/>
        </authorList>
    </citation>
    <scope>NUCLEOTIDE SEQUENCE [LARGE SCALE GENOMIC DNA]</scope>
    <source>
        <strain evidence="5 6">GDSW-R2A3</strain>
    </source>
</reference>
<dbReference type="Pfam" id="PF02595">
    <property type="entry name" value="Gly_kinase"/>
    <property type="match status" value="1"/>
</dbReference>
<evidence type="ECO:0000256" key="3">
    <source>
        <dbReference type="ARBA" id="ARBA00022777"/>
    </source>
</evidence>
<dbReference type="GO" id="GO:0031388">
    <property type="term" value="P:organic acid phosphorylation"/>
    <property type="evidence" value="ECO:0007669"/>
    <property type="project" value="UniProtKB-UniRule"/>
</dbReference>
<evidence type="ECO:0000313" key="6">
    <source>
        <dbReference type="Proteomes" id="UP000215059"/>
    </source>
</evidence>
<comment type="similarity">
    <text evidence="1 4">Belongs to the glycerate kinase type-1 family.</text>
</comment>
<proteinExistence type="inferred from homology"/>
<dbReference type="Gene3D" id="3.90.1510.10">
    <property type="entry name" value="Glycerate kinase, domain 2"/>
    <property type="match status" value="1"/>
</dbReference>
<dbReference type="PANTHER" id="PTHR21599">
    <property type="entry name" value="GLYCERATE KINASE"/>
    <property type="match status" value="1"/>
</dbReference>
<evidence type="ECO:0000313" key="5">
    <source>
        <dbReference type="EMBL" id="OYD57565.1"/>
    </source>
</evidence>
<evidence type="ECO:0000256" key="4">
    <source>
        <dbReference type="PIRNR" id="PIRNR006078"/>
    </source>
</evidence>
<dbReference type="RefSeq" id="WP_094252916.1">
    <property type="nucleotide sequence ID" value="NZ_JBHLXL010000001.1"/>
</dbReference>
<dbReference type="PANTHER" id="PTHR21599:SF0">
    <property type="entry name" value="GLYCERATE KINASE"/>
    <property type="match status" value="1"/>
</dbReference>
<dbReference type="PIRSF" id="PIRSF006078">
    <property type="entry name" value="GlxK"/>
    <property type="match status" value="1"/>
</dbReference>
<gene>
    <name evidence="5" type="ORF">CGZ90_12920</name>
</gene>
<name>A0A235FA06_9BACL</name>
<evidence type="ECO:0000256" key="2">
    <source>
        <dbReference type="ARBA" id="ARBA00022679"/>
    </source>
</evidence>
<dbReference type="AlphaFoldDB" id="A0A235FA06"/>
<organism evidence="5 6">
    <name type="scientific">Fictibacillus aquaticus</name>
    <dbReference type="NCBI Taxonomy" id="2021314"/>
    <lineage>
        <taxon>Bacteria</taxon>
        <taxon>Bacillati</taxon>
        <taxon>Bacillota</taxon>
        <taxon>Bacilli</taxon>
        <taxon>Bacillales</taxon>
        <taxon>Fictibacillaceae</taxon>
        <taxon>Fictibacillus</taxon>
    </lineage>
</organism>
<accession>A0A235FA06</accession>
<comment type="caution">
    <text evidence="5">The sequence shown here is derived from an EMBL/GenBank/DDBJ whole genome shotgun (WGS) entry which is preliminary data.</text>
</comment>
<dbReference type="GO" id="GO:0008887">
    <property type="term" value="F:glycerate kinase activity"/>
    <property type="evidence" value="ECO:0007669"/>
    <property type="project" value="UniProtKB-UniRule"/>
</dbReference>
<dbReference type="InterPro" id="IPR004381">
    <property type="entry name" value="Glycerate_kinase"/>
</dbReference>
<dbReference type="InterPro" id="IPR018197">
    <property type="entry name" value="Glycerate_kinase_RE-like"/>
</dbReference>
<keyword evidence="2 4" id="KW-0808">Transferase</keyword>
<keyword evidence="3 4" id="KW-0418">Kinase</keyword>
<dbReference type="OrthoDB" id="9774290at2"/>
<dbReference type="NCBIfam" id="TIGR00045">
    <property type="entry name" value="glycerate kinase"/>
    <property type="match status" value="1"/>
</dbReference>
<dbReference type="Gene3D" id="3.40.50.10350">
    <property type="entry name" value="Glycerate kinase, domain 1"/>
    <property type="match status" value="1"/>
</dbReference>
<dbReference type="InterPro" id="IPR018193">
    <property type="entry name" value="Glyc_kinase_flavodox-like_fold"/>
</dbReference>
<dbReference type="Proteomes" id="UP000215059">
    <property type="component" value="Unassembled WGS sequence"/>
</dbReference>
<keyword evidence="6" id="KW-1185">Reference proteome</keyword>
<dbReference type="EMBL" id="NOII01000003">
    <property type="protein sequence ID" value="OYD57565.1"/>
    <property type="molecule type" value="Genomic_DNA"/>
</dbReference>
<dbReference type="SUPFAM" id="SSF110738">
    <property type="entry name" value="Glycerate kinase I"/>
    <property type="match status" value="1"/>
</dbReference>
<sequence length="375" mass="38962">MKILLAPDSFKGSLTAKQACDAMEEGIRRAGVDAEIVKVPLADGGEGTVQSLTDATGGTIYEAEVQDPLGRMVTAEYGILGDGVTAVIEMAEASGLVLVEEKLRDPRVTSTYGTGELILAALDRGCRKFILGIGGSATNDGGAGMAQALGIRLLDEEGDELARGGGQLDKLHRVDVSGMRAELKDSTFLVACDVDNPLSGPNGASAVFGPQKGATPEMVEELDRNLAHYADVLKRNLGVDVKDIPGAGAAGGLGAGLQAFLNSCLKSGIDIVLETVEFERFLEGADLVLSGEGQIDYQTVRGKTPFGVAQVGSAAGVPVVLLAGSIGSGAEVLYEHGVQSYFSIVSRPMTVEEAMCDAFELLADATEQVIRVMVK</sequence>
<protein>
    <submittedName>
        <fullName evidence="5">Glycerate kinase</fullName>
    </submittedName>
</protein>
<evidence type="ECO:0000256" key="1">
    <source>
        <dbReference type="ARBA" id="ARBA00006284"/>
    </source>
</evidence>
<dbReference type="InterPro" id="IPR036129">
    <property type="entry name" value="Glycerate_kinase_sf"/>
</dbReference>